<dbReference type="Proteomes" id="UP000271700">
    <property type="component" value="Unassembled WGS sequence"/>
</dbReference>
<dbReference type="AlphaFoldDB" id="A0A497ZMU3"/>
<keyword evidence="2" id="KW-1185">Reference proteome</keyword>
<organism evidence="1 2">
    <name type="scientific">Ruegeria conchae</name>
    <dbReference type="NCBI Taxonomy" id="981384"/>
    <lineage>
        <taxon>Bacteria</taxon>
        <taxon>Pseudomonadati</taxon>
        <taxon>Pseudomonadota</taxon>
        <taxon>Alphaproteobacteria</taxon>
        <taxon>Rhodobacterales</taxon>
        <taxon>Roseobacteraceae</taxon>
        <taxon>Ruegeria</taxon>
    </lineage>
</organism>
<proteinExistence type="predicted"/>
<gene>
    <name evidence="1" type="ORF">CLV75_1661</name>
</gene>
<dbReference type="STRING" id="981384.GCA_000192475_04267"/>
<protein>
    <submittedName>
        <fullName evidence="1">Uncharacterized protein</fullName>
    </submittedName>
</protein>
<evidence type="ECO:0000313" key="2">
    <source>
        <dbReference type="Proteomes" id="UP000271700"/>
    </source>
</evidence>
<comment type="caution">
    <text evidence="1">The sequence shown here is derived from an EMBL/GenBank/DDBJ whole genome shotgun (WGS) entry which is preliminary data.</text>
</comment>
<reference evidence="1 2" key="1">
    <citation type="submission" date="2018-10" db="EMBL/GenBank/DDBJ databases">
        <title>Genomic Encyclopedia of Archaeal and Bacterial Type Strains, Phase II (KMG-II): from individual species to whole genera.</title>
        <authorList>
            <person name="Goeker M."/>
        </authorList>
    </citation>
    <scope>NUCLEOTIDE SEQUENCE [LARGE SCALE GENOMIC DNA]</scope>
    <source>
        <strain evidence="1 2">DSM 29317</strain>
    </source>
</reference>
<dbReference type="EMBL" id="RCCT01000002">
    <property type="protein sequence ID" value="RLK07995.1"/>
    <property type="molecule type" value="Genomic_DNA"/>
</dbReference>
<evidence type="ECO:0000313" key="1">
    <source>
        <dbReference type="EMBL" id="RLK07995.1"/>
    </source>
</evidence>
<name>A0A497ZMU3_9RHOB</name>
<sequence>MPKPDWRNRKHDHHFRICLDVIFCFLFEGKLQTKFTTAFLTKLVSKVFSLPLLLRIPVINNQRINWQVFATIG</sequence>
<accession>A0A497ZMU3</accession>